<feature type="compositionally biased region" description="Polar residues" evidence="2">
    <location>
        <begin position="375"/>
        <end position="387"/>
    </location>
</feature>
<dbReference type="EMBL" id="AWWV01015291">
    <property type="protein sequence ID" value="OMO53149.1"/>
    <property type="molecule type" value="Genomic_DNA"/>
</dbReference>
<dbReference type="OMA" id="HDANYPV"/>
<sequence length="706" mass="78924">MDSWLVVAAAAAGYFAKYWQNISRDGNGFSEFSSGESSIVKASTGKSPFCKLGWGRKLQEDVSANGRKVSDIYRLNVASAAEVDSASVFDGQRVRSLGNHTDQNVILPSSLAPGSSASLNLREDGCGEGPSADSGVYSAKLSITRMHSISDPTRKRSSLKSKYSYRHLLKPLSSLDSCLMAQLYTQHVKMEEYVLSSLPSPSTPTLRPLLITDGSRIISRASGDFSSGSSGNRDSKLHNEATIEKSGYVLGIPPLPKIESLDLPKKLKLKRGNRRNGRLSNLCNMDTDKKFHSQQGLHDGAALFFLGISIGVISSYVENRREVEKLRGLLKQTENLVQDLQEELEMKDSLTVKELANENHESREPYDNSFHERATNSCSLEQNMDNSTRYDGKESYYEKVEENSESMSKIEAELEAELERLGLNMNVSNVEKRLSDRLELDPDFEANFADGELRSDMVNRQALDQSVSDEDKSGTPTTHSGNYAVSPRELSLRLHEVIQSRLEERVQELETALQNSQRKVKLIESEHKNSWKISNSEWKYSCMSESHLISAESDCTSRPPLVMKLSGEALDAYNEACEELLKVDESEEEDAVSDIHENNHHEELPLFGEKMACVDQNGVNGSSPHRREYAMKLSEEPFSGYGRTLEEQPLRVQELLDLGVSEDECSDCDDEMEKQLIQQILEKTKKGSPVLLNAQRILFSMDEIEQ</sequence>
<evidence type="ECO:0008006" key="5">
    <source>
        <dbReference type="Google" id="ProtNLM"/>
    </source>
</evidence>
<evidence type="ECO:0000313" key="3">
    <source>
        <dbReference type="EMBL" id="OMO53149.1"/>
    </source>
</evidence>
<evidence type="ECO:0000256" key="2">
    <source>
        <dbReference type="SAM" id="MobiDB-lite"/>
    </source>
</evidence>
<reference evidence="3 4" key="1">
    <citation type="submission" date="2013-09" db="EMBL/GenBank/DDBJ databases">
        <title>Corchorus capsularis genome sequencing.</title>
        <authorList>
            <person name="Alam M."/>
            <person name="Haque M.S."/>
            <person name="Islam M.S."/>
            <person name="Emdad E.M."/>
            <person name="Islam M.M."/>
            <person name="Ahmed B."/>
            <person name="Halim A."/>
            <person name="Hossen Q.M.M."/>
            <person name="Hossain M.Z."/>
            <person name="Ahmed R."/>
            <person name="Khan M.M."/>
            <person name="Islam R."/>
            <person name="Rashid M.M."/>
            <person name="Khan S.A."/>
            <person name="Rahman M.S."/>
            <person name="Alam M."/>
        </authorList>
    </citation>
    <scope>NUCLEOTIDE SEQUENCE [LARGE SCALE GENOMIC DNA]</scope>
    <source>
        <strain evidence="4">cv. CVL-1</strain>
        <tissue evidence="3">Whole seedling</tissue>
    </source>
</reference>
<evidence type="ECO:0000256" key="1">
    <source>
        <dbReference type="SAM" id="Coils"/>
    </source>
</evidence>
<accession>A0A1R3G4Y6</accession>
<dbReference type="AlphaFoldDB" id="A0A1R3G4Y6"/>
<keyword evidence="1" id="KW-0175">Coiled coil</keyword>
<organism evidence="3 4">
    <name type="scientific">Corchorus capsularis</name>
    <name type="common">Jute</name>
    <dbReference type="NCBI Taxonomy" id="210143"/>
    <lineage>
        <taxon>Eukaryota</taxon>
        <taxon>Viridiplantae</taxon>
        <taxon>Streptophyta</taxon>
        <taxon>Embryophyta</taxon>
        <taxon>Tracheophyta</taxon>
        <taxon>Spermatophyta</taxon>
        <taxon>Magnoliopsida</taxon>
        <taxon>eudicotyledons</taxon>
        <taxon>Gunneridae</taxon>
        <taxon>Pentapetalae</taxon>
        <taxon>rosids</taxon>
        <taxon>malvids</taxon>
        <taxon>Malvales</taxon>
        <taxon>Malvaceae</taxon>
        <taxon>Grewioideae</taxon>
        <taxon>Apeibeae</taxon>
        <taxon>Corchorus</taxon>
    </lineage>
</organism>
<dbReference type="PANTHER" id="PTHR33476:SF7">
    <property type="entry name" value="EMB|CAB62613.1"/>
    <property type="match status" value="1"/>
</dbReference>
<gene>
    <name evidence="3" type="ORF">CCACVL1_28851</name>
</gene>
<dbReference type="GO" id="GO:0008356">
    <property type="term" value="P:asymmetric cell division"/>
    <property type="evidence" value="ECO:0007669"/>
    <property type="project" value="InterPro"/>
</dbReference>
<feature type="region of interest" description="Disordered" evidence="2">
    <location>
        <begin position="358"/>
        <end position="392"/>
    </location>
</feature>
<dbReference type="STRING" id="210143.A0A1R3G4Y6"/>
<dbReference type="PANTHER" id="PTHR33476">
    <property type="entry name" value="EMB|CAB62613.1"/>
    <property type="match status" value="1"/>
</dbReference>
<comment type="caution">
    <text evidence="3">The sequence shown here is derived from an EMBL/GenBank/DDBJ whole genome shotgun (WGS) entry which is preliminary data.</text>
</comment>
<feature type="coiled-coil region" evidence="1">
    <location>
        <begin position="492"/>
        <end position="526"/>
    </location>
</feature>
<feature type="coiled-coil region" evidence="1">
    <location>
        <begin position="316"/>
        <end position="350"/>
    </location>
</feature>
<evidence type="ECO:0000313" key="4">
    <source>
        <dbReference type="Proteomes" id="UP000188268"/>
    </source>
</evidence>
<proteinExistence type="predicted"/>
<dbReference type="Gramene" id="OMO53149">
    <property type="protein sequence ID" value="OMO53149"/>
    <property type="gene ID" value="CCACVL1_28851"/>
</dbReference>
<dbReference type="InterPro" id="IPR040348">
    <property type="entry name" value="POLAR-like"/>
</dbReference>
<keyword evidence="4" id="KW-1185">Reference proteome</keyword>
<dbReference type="OrthoDB" id="1701885at2759"/>
<feature type="compositionally biased region" description="Polar residues" evidence="2">
    <location>
        <begin position="474"/>
        <end position="483"/>
    </location>
</feature>
<dbReference type="Proteomes" id="UP000188268">
    <property type="component" value="Unassembled WGS sequence"/>
</dbReference>
<feature type="region of interest" description="Disordered" evidence="2">
    <location>
        <begin position="463"/>
        <end position="483"/>
    </location>
</feature>
<feature type="compositionally biased region" description="Basic and acidic residues" evidence="2">
    <location>
        <begin position="358"/>
        <end position="374"/>
    </location>
</feature>
<name>A0A1R3G4Y6_COCAP</name>
<protein>
    <recommendedName>
        <fullName evidence="5">Pericentriolar material 1 protein</fullName>
    </recommendedName>
</protein>